<evidence type="ECO:0000256" key="5">
    <source>
        <dbReference type="ARBA" id="ARBA00022777"/>
    </source>
</evidence>
<dbReference type="PANTHER" id="PTHR24353:SF37">
    <property type="entry name" value="CAMP-DEPENDENT PROTEIN KINASE CATALYTIC SUBUNIT PRKX"/>
    <property type="match status" value="1"/>
</dbReference>
<dbReference type="SUPFAM" id="SSF56112">
    <property type="entry name" value="Protein kinase-like (PK-like)"/>
    <property type="match status" value="1"/>
</dbReference>
<reference evidence="15" key="1">
    <citation type="submission" date="2017-03" db="EMBL/GenBank/DDBJ databases">
        <authorList>
            <person name="Sharma R."/>
            <person name="Thines M."/>
        </authorList>
    </citation>
    <scope>NUCLEOTIDE SEQUENCE [LARGE SCALE GENOMIC DNA]</scope>
</reference>
<dbReference type="GO" id="GO:0004691">
    <property type="term" value="F:cAMP-dependent protein kinase activity"/>
    <property type="evidence" value="ECO:0007669"/>
    <property type="project" value="UniProtKB-EC"/>
</dbReference>
<evidence type="ECO:0000256" key="3">
    <source>
        <dbReference type="ARBA" id="ARBA00022679"/>
    </source>
</evidence>
<dbReference type="AlphaFoldDB" id="A0A1W5CVH8"/>
<evidence type="ECO:0000256" key="10">
    <source>
        <dbReference type="RuleBase" id="RU000304"/>
    </source>
</evidence>
<name>A0A1W5CVH8_9LECA</name>
<sequence>MAAAALGHLGAHRILGHKRSSRPAPHDDAQQEREKAFIAEFEECKRPLSPTHIAEDPRNKKLGASSKQLRLKDFDLVKTLGTGTFARVWLARLAASSKQDKDKVFALKILRKVDTIKLKQVEHVRNERNTLAAVAGHPFITTMITSFSDHECLYMLLDYCPGGEVFTYLRRARRFNEPTSRFYAAEIVLILEFLHDVAGVAYRDLKPENILIDAEGHLKLVDFGFAKKIGETETYTLCGTPEYLAPEVIRNSGHGTAVDWWAFGILVYEFLVGQPPFWDQNPMKIYEMIVEGNIRYPNGMSADAQDLIGGLCTVNPSRRLGNISGGTGRVKSHPFFNGIDWEALYYRQMKGPIIPQVKHAADTSNFDDYDPAPPSKSVYTADMAKKYDGSFEDF</sequence>
<dbReference type="Gene3D" id="1.10.510.10">
    <property type="entry name" value="Transferase(Phosphotransferase) domain 1"/>
    <property type="match status" value="1"/>
</dbReference>
<evidence type="ECO:0000259" key="11">
    <source>
        <dbReference type="PROSITE" id="PS50011"/>
    </source>
</evidence>
<evidence type="ECO:0000313" key="16">
    <source>
        <dbReference type="Proteomes" id="UP000324767"/>
    </source>
</evidence>
<gene>
    <name evidence="13" type="ORF">FRX48_02565</name>
</gene>
<dbReference type="EMBL" id="VXIT01000003">
    <property type="protein sequence ID" value="KAA6414202.1"/>
    <property type="molecule type" value="Genomic_DNA"/>
</dbReference>
<dbReference type="PROSITE" id="PS00108">
    <property type="entry name" value="PROTEIN_KINASE_ST"/>
    <property type="match status" value="1"/>
</dbReference>
<dbReference type="PROSITE" id="PS51285">
    <property type="entry name" value="AGC_KINASE_CTER"/>
    <property type="match status" value="1"/>
</dbReference>
<feature type="domain" description="AGC-kinase C-terminal" evidence="12">
    <location>
        <begin position="337"/>
        <end position="394"/>
    </location>
</feature>
<feature type="domain" description="Protein kinase" evidence="11">
    <location>
        <begin position="74"/>
        <end position="336"/>
    </location>
</feature>
<dbReference type="Gene3D" id="3.30.200.20">
    <property type="entry name" value="Phosphorylase Kinase, domain 1"/>
    <property type="match status" value="1"/>
</dbReference>
<dbReference type="PANTHER" id="PTHR24353">
    <property type="entry name" value="CYCLIC NUCLEOTIDE-DEPENDENT PROTEIN KINASE"/>
    <property type="match status" value="1"/>
</dbReference>
<evidence type="ECO:0000256" key="8">
    <source>
        <dbReference type="ARBA" id="ARBA00047454"/>
    </source>
</evidence>
<dbReference type="EC" id="2.7.11.11" evidence="1"/>
<comment type="catalytic activity">
    <reaction evidence="7">
        <text>L-threonyl-[protein] + ATP = O-phospho-L-threonyl-[protein] + ADP + H(+)</text>
        <dbReference type="Rhea" id="RHEA:46608"/>
        <dbReference type="Rhea" id="RHEA-COMP:11060"/>
        <dbReference type="Rhea" id="RHEA-COMP:11605"/>
        <dbReference type="ChEBI" id="CHEBI:15378"/>
        <dbReference type="ChEBI" id="CHEBI:30013"/>
        <dbReference type="ChEBI" id="CHEBI:30616"/>
        <dbReference type="ChEBI" id="CHEBI:61977"/>
        <dbReference type="ChEBI" id="CHEBI:456216"/>
        <dbReference type="EC" id="2.7.11.11"/>
    </reaction>
</comment>
<evidence type="ECO:0000256" key="2">
    <source>
        <dbReference type="ARBA" id="ARBA00022527"/>
    </source>
</evidence>
<evidence type="ECO:0000259" key="12">
    <source>
        <dbReference type="PROSITE" id="PS51285"/>
    </source>
</evidence>
<dbReference type="PROSITE" id="PS50011">
    <property type="entry name" value="PROTEIN_KINASE_DOM"/>
    <property type="match status" value="1"/>
</dbReference>
<dbReference type="GO" id="GO:0005829">
    <property type="term" value="C:cytosol"/>
    <property type="evidence" value="ECO:0007669"/>
    <property type="project" value="TreeGrafter"/>
</dbReference>
<comment type="catalytic activity">
    <reaction evidence="8">
        <text>L-seryl-[protein] + ATP = O-phospho-L-seryl-[protein] + ADP + H(+)</text>
        <dbReference type="Rhea" id="RHEA:17989"/>
        <dbReference type="Rhea" id="RHEA-COMP:9863"/>
        <dbReference type="Rhea" id="RHEA-COMP:11604"/>
        <dbReference type="ChEBI" id="CHEBI:15378"/>
        <dbReference type="ChEBI" id="CHEBI:29999"/>
        <dbReference type="ChEBI" id="CHEBI:30616"/>
        <dbReference type="ChEBI" id="CHEBI:83421"/>
        <dbReference type="ChEBI" id="CHEBI:456216"/>
        <dbReference type="EC" id="2.7.11.11"/>
    </reaction>
</comment>
<dbReference type="PROSITE" id="PS00107">
    <property type="entry name" value="PROTEIN_KINASE_ATP"/>
    <property type="match status" value="1"/>
</dbReference>
<protein>
    <recommendedName>
        <fullName evidence="1">cAMP-dependent protein kinase</fullName>
        <ecNumber evidence="1">2.7.11.11</ecNumber>
    </recommendedName>
</protein>
<dbReference type="SMART" id="SM00220">
    <property type="entry name" value="S_TKc"/>
    <property type="match status" value="1"/>
</dbReference>
<evidence type="ECO:0000256" key="6">
    <source>
        <dbReference type="ARBA" id="ARBA00022840"/>
    </source>
</evidence>
<dbReference type="InterPro" id="IPR017441">
    <property type="entry name" value="Protein_kinase_ATP_BS"/>
</dbReference>
<dbReference type="EMBL" id="FWEW01000417">
    <property type="protein sequence ID" value="SLM34792.1"/>
    <property type="molecule type" value="Genomic_DNA"/>
</dbReference>
<reference evidence="14" key="2">
    <citation type="submission" date="2017-03" db="EMBL/GenBank/DDBJ databases">
        <authorList>
            <person name="Afonso C.L."/>
            <person name="Miller P.J."/>
            <person name="Scott M.A."/>
            <person name="Spackman E."/>
            <person name="Goraichik I."/>
            <person name="Dimitrov K.M."/>
            <person name="Suarez D.L."/>
            <person name="Swayne D.E."/>
        </authorList>
    </citation>
    <scope>NUCLEOTIDE SEQUENCE [LARGE SCALE GENOMIC DNA]</scope>
</reference>
<evidence type="ECO:0000256" key="4">
    <source>
        <dbReference type="ARBA" id="ARBA00022741"/>
    </source>
</evidence>
<reference evidence="13 16" key="3">
    <citation type="submission" date="2019-09" db="EMBL/GenBank/DDBJ databases">
        <title>The hologenome of the rock-dwelling lichen Lasallia pustulata.</title>
        <authorList>
            <person name="Greshake Tzovaras B."/>
            <person name="Segers F."/>
            <person name="Bicker A."/>
            <person name="Dal Grande F."/>
            <person name="Otte J."/>
            <person name="Hankeln T."/>
            <person name="Schmitt I."/>
            <person name="Ebersberger I."/>
        </authorList>
    </citation>
    <scope>NUCLEOTIDE SEQUENCE [LARGE SCALE GENOMIC DNA]</scope>
    <source>
        <strain evidence="13">A1-1</strain>
    </source>
</reference>
<evidence type="ECO:0000256" key="1">
    <source>
        <dbReference type="ARBA" id="ARBA00012444"/>
    </source>
</evidence>
<evidence type="ECO:0000313" key="14">
    <source>
        <dbReference type="EMBL" id="SLM34792.1"/>
    </source>
</evidence>
<keyword evidence="4 9" id="KW-0547">Nucleotide-binding</keyword>
<keyword evidence="3" id="KW-0808">Transferase</keyword>
<keyword evidence="5 14" id="KW-0418">Kinase</keyword>
<dbReference type="FunFam" id="1.10.510.10:FF:000005">
    <property type="entry name" value="cAMP-dependent protein kinase catalytic subunit alpha"/>
    <property type="match status" value="1"/>
</dbReference>
<dbReference type="InterPro" id="IPR008271">
    <property type="entry name" value="Ser/Thr_kinase_AS"/>
</dbReference>
<dbReference type="SMART" id="SM00133">
    <property type="entry name" value="S_TK_X"/>
    <property type="match status" value="1"/>
</dbReference>
<organism evidence="14 15">
    <name type="scientific">Lasallia pustulata</name>
    <dbReference type="NCBI Taxonomy" id="136370"/>
    <lineage>
        <taxon>Eukaryota</taxon>
        <taxon>Fungi</taxon>
        <taxon>Dikarya</taxon>
        <taxon>Ascomycota</taxon>
        <taxon>Pezizomycotina</taxon>
        <taxon>Lecanoromycetes</taxon>
        <taxon>OSLEUM clade</taxon>
        <taxon>Umbilicariomycetidae</taxon>
        <taxon>Umbilicariales</taxon>
        <taxon>Umbilicariaceae</taxon>
        <taxon>Lasallia</taxon>
    </lineage>
</organism>
<dbReference type="OrthoDB" id="63267at2759"/>
<keyword evidence="15" id="KW-1185">Reference proteome</keyword>
<dbReference type="CDD" id="cd05580">
    <property type="entry name" value="STKc_PKA_like"/>
    <property type="match status" value="1"/>
</dbReference>
<dbReference type="GO" id="GO:0005524">
    <property type="term" value="F:ATP binding"/>
    <property type="evidence" value="ECO:0007669"/>
    <property type="project" value="UniProtKB-UniRule"/>
</dbReference>
<dbReference type="GO" id="GO:0005952">
    <property type="term" value="C:cAMP-dependent protein kinase complex"/>
    <property type="evidence" value="ECO:0007669"/>
    <property type="project" value="TreeGrafter"/>
</dbReference>
<dbReference type="Proteomes" id="UP000192927">
    <property type="component" value="Unassembled WGS sequence"/>
</dbReference>
<proteinExistence type="inferred from homology"/>
<dbReference type="InterPro" id="IPR011009">
    <property type="entry name" value="Kinase-like_dom_sf"/>
</dbReference>
<feature type="binding site" evidence="9">
    <location>
        <position position="108"/>
    </location>
    <ligand>
        <name>ATP</name>
        <dbReference type="ChEBI" id="CHEBI:30616"/>
    </ligand>
</feature>
<dbReference type="InterPro" id="IPR000719">
    <property type="entry name" value="Prot_kinase_dom"/>
</dbReference>
<dbReference type="Pfam" id="PF00069">
    <property type="entry name" value="Pkinase"/>
    <property type="match status" value="1"/>
</dbReference>
<evidence type="ECO:0000313" key="15">
    <source>
        <dbReference type="Proteomes" id="UP000192927"/>
    </source>
</evidence>
<comment type="similarity">
    <text evidence="10">Belongs to the protein kinase superfamily.</text>
</comment>
<evidence type="ECO:0000256" key="7">
    <source>
        <dbReference type="ARBA" id="ARBA00047292"/>
    </source>
</evidence>
<accession>A0A1W5CVH8</accession>
<keyword evidence="6 9" id="KW-0067">ATP-binding</keyword>
<dbReference type="InterPro" id="IPR000961">
    <property type="entry name" value="AGC-kinase_C"/>
</dbReference>
<evidence type="ECO:0000313" key="13">
    <source>
        <dbReference type="EMBL" id="KAA6414202.1"/>
    </source>
</evidence>
<evidence type="ECO:0000256" key="9">
    <source>
        <dbReference type="PROSITE-ProRule" id="PRU10141"/>
    </source>
</evidence>
<keyword evidence="2 10" id="KW-0723">Serine/threonine-protein kinase</keyword>
<dbReference type="Proteomes" id="UP000324767">
    <property type="component" value="Unassembled WGS sequence"/>
</dbReference>